<sequence>MPEMQIQYSCSKTKQFRDIRILTKPWT</sequence>
<organism evidence="1">
    <name type="scientific">marine metagenome</name>
    <dbReference type="NCBI Taxonomy" id="408172"/>
    <lineage>
        <taxon>unclassified sequences</taxon>
        <taxon>metagenomes</taxon>
        <taxon>ecological metagenomes</taxon>
    </lineage>
</organism>
<evidence type="ECO:0000313" key="1">
    <source>
        <dbReference type="EMBL" id="SVE25860.1"/>
    </source>
</evidence>
<proteinExistence type="predicted"/>
<protein>
    <submittedName>
        <fullName evidence="1">Uncharacterized protein</fullName>
    </submittedName>
</protein>
<feature type="non-terminal residue" evidence="1">
    <location>
        <position position="27"/>
    </location>
</feature>
<dbReference type="EMBL" id="UINC01204919">
    <property type="protein sequence ID" value="SVE25860.1"/>
    <property type="molecule type" value="Genomic_DNA"/>
</dbReference>
<dbReference type="AlphaFoldDB" id="A0A383C1F1"/>
<name>A0A383C1F1_9ZZZZ</name>
<accession>A0A383C1F1</accession>
<reference evidence="1" key="1">
    <citation type="submission" date="2018-05" db="EMBL/GenBank/DDBJ databases">
        <authorList>
            <person name="Lanie J.A."/>
            <person name="Ng W.-L."/>
            <person name="Kazmierczak K.M."/>
            <person name="Andrzejewski T.M."/>
            <person name="Davidsen T.M."/>
            <person name="Wayne K.J."/>
            <person name="Tettelin H."/>
            <person name="Glass J.I."/>
            <person name="Rusch D."/>
            <person name="Podicherti R."/>
            <person name="Tsui H.-C.T."/>
            <person name="Winkler M.E."/>
        </authorList>
    </citation>
    <scope>NUCLEOTIDE SEQUENCE</scope>
</reference>
<gene>
    <name evidence="1" type="ORF">METZ01_LOCUS478714</name>
</gene>